<gene>
    <name evidence="1" type="ORF">CCMSSC00406_0008350</name>
</gene>
<dbReference type="EMBL" id="WQMT02000002">
    <property type="protein sequence ID" value="KAG9225822.1"/>
    <property type="molecule type" value="Genomic_DNA"/>
</dbReference>
<protein>
    <submittedName>
        <fullName evidence="1">Uncharacterized protein</fullName>
    </submittedName>
</protein>
<keyword evidence="2" id="KW-1185">Reference proteome</keyword>
<proteinExistence type="predicted"/>
<name>A0ACB7J5G7_PLECO</name>
<accession>A0ACB7J5G7</accession>
<sequence>MRRLADANNRGPSDGDADGFGDADGPQENDTRNDETGGHIGGTTNDVGNGGARQPGSEGENEGARLPEATMGEEMNGDDQQGEPNEEEGNGGAGGPPEDRDSEELLLQETSSIADIDTALRFITLLRSATLQESATTITWMTSTTNPNPAPKVIPNSMWILIRQLSLIILSPRTPLMPASAVDNHAAATVNPSEAPAGQSLSTGNESSAVVLLVNENGAAAKLPVSTHEPAGAPHTPLDKPTPLPKSSQPVPQQLPPTTRMRKARRATVGKANNPKNRCKAVWIEEHPEGDEDEFKIYWNEVKGSFSG</sequence>
<reference evidence="1 2" key="1">
    <citation type="journal article" date="2021" name="Appl. Environ. Microbiol.">
        <title>Genetic linkage and physical mapping for an oyster mushroom Pleurotus cornucopiae and QTL analysis for the trait cap color.</title>
        <authorList>
            <person name="Zhang Y."/>
            <person name="Gao W."/>
            <person name="Sonnenberg A."/>
            <person name="Chen Q."/>
            <person name="Zhang J."/>
            <person name="Huang C."/>
        </authorList>
    </citation>
    <scope>NUCLEOTIDE SEQUENCE [LARGE SCALE GENOMIC DNA]</scope>
    <source>
        <strain evidence="1">CCMSSC00406</strain>
    </source>
</reference>
<dbReference type="Proteomes" id="UP000824881">
    <property type="component" value="Unassembled WGS sequence"/>
</dbReference>
<evidence type="ECO:0000313" key="1">
    <source>
        <dbReference type="EMBL" id="KAG9225822.1"/>
    </source>
</evidence>
<comment type="caution">
    <text evidence="1">The sequence shown here is derived from an EMBL/GenBank/DDBJ whole genome shotgun (WGS) entry which is preliminary data.</text>
</comment>
<evidence type="ECO:0000313" key="2">
    <source>
        <dbReference type="Proteomes" id="UP000824881"/>
    </source>
</evidence>
<organism evidence="1 2">
    <name type="scientific">Pleurotus cornucopiae</name>
    <name type="common">Cornucopia mushroom</name>
    <dbReference type="NCBI Taxonomy" id="5321"/>
    <lineage>
        <taxon>Eukaryota</taxon>
        <taxon>Fungi</taxon>
        <taxon>Dikarya</taxon>
        <taxon>Basidiomycota</taxon>
        <taxon>Agaricomycotina</taxon>
        <taxon>Agaricomycetes</taxon>
        <taxon>Agaricomycetidae</taxon>
        <taxon>Agaricales</taxon>
        <taxon>Pleurotineae</taxon>
        <taxon>Pleurotaceae</taxon>
        <taxon>Pleurotus</taxon>
    </lineage>
</organism>